<name>A0A1F4X691_UNCKA</name>
<dbReference type="AlphaFoldDB" id="A0A1F4X691"/>
<organism evidence="1 2">
    <name type="scientific">candidate division WWE3 bacterium RIFOXYD1_FULL_39_9</name>
    <dbReference type="NCBI Taxonomy" id="1802649"/>
    <lineage>
        <taxon>Bacteria</taxon>
        <taxon>Katanobacteria</taxon>
    </lineage>
</organism>
<accession>A0A1F4X691</accession>
<evidence type="ECO:0000313" key="2">
    <source>
        <dbReference type="Proteomes" id="UP000176815"/>
    </source>
</evidence>
<protein>
    <submittedName>
        <fullName evidence="1">Uncharacterized protein</fullName>
    </submittedName>
</protein>
<reference evidence="1 2" key="1">
    <citation type="journal article" date="2016" name="Nat. Commun.">
        <title>Thousands of microbial genomes shed light on interconnected biogeochemical processes in an aquifer system.</title>
        <authorList>
            <person name="Anantharaman K."/>
            <person name="Brown C.T."/>
            <person name="Hug L.A."/>
            <person name="Sharon I."/>
            <person name="Castelle C.J."/>
            <person name="Probst A.J."/>
            <person name="Thomas B.C."/>
            <person name="Singh A."/>
            <person name="Wilkins M.J."/>
            <person name="Karaoz U."/>
            <person name="Brodie E.L."/>
            <person name="Williams K.H."/>
            <person name="Hubbard S.S."/>
            <person name="Banfield J.F."/>
        </authorList>
    </citation>
    <scope>NUCLEOTIDE SEQUENCE [LARGE SCALE GENOMIC DNA]</scope>
</reference>
<dbReference type="EMBL" id="MEWG01000025">
    <property type="protein sequence ID" value="OGC77186.1"/>
    <property type="molecule type" value="Genomic_DNA"/>
</dbReference>
<proteinExistence type="predicted"/>
<evidence type="ECO:0000313" key="1">
    <source>
        <dbReference type="EMBL" id="OGC77186.1"/>
    </source>
</evidence>
<gene>
    <name evidence="1" type="ORF">A2619_01115</name>
</gene>
<dbReference type="Proteomes" id="UP000176815">
    <property type="component" value="Unassembled WGS sequence"/>
</dbReference>
<comment type="caution">
    <text evidence="1">The sequence shown here is derived from an EMBL/GenBank/DDBJ whole genome shotgun (WGS) entry which is preliminary data.</text>
</comment>
<sequence length="71" mass="8252">MKTKELKQALRDILTAKRELLEVFKGKENPQVKELYSRTDAEINAFLSVLDALNNNDMLIKCYLPRKEIAQ</sequence>